<feature type="compositionally biased region" description="Polar residues" evidence="1">
    <location>
        <begin position="1"/>
        <end position="19"/>
    </location>
</feature>
<evidence type="ECO:0000313" key="3">
    <source>
        <dbReference type="EMBL" id="TFY59955.1"/>
    </source>
</evidence>
<feature type="compositionally biased region" description="Acidic residues" evidence="1">
    <location>
        <begin position="20"/>
        <end position="40"/>
    </location>
</feature>
<dbReference type="Pfam" id="PF20231">
    <property type="entry name" value="DUF6589"/>
    <property type="match status" value="1"/>
</dbReference>
<protein>
    <recommendedName>
        <fullName evidence="2">DUF6589 domain-containing protein</fullName>
    </recommendedName>
</protein>
<dbReference type="EMBL" id="SEKV01000278">
    <property type="protein sequence ID" value="TFY59955.1"/>
    <property type="molecule type" value="Genomic_DNA"/>
</dbReference>
<proteinExistence type="predicted"/>
<dbReference type="InterPro" id="IPR046496">
    <property type="entry name" value="DUF6589"/>
</dbReference>
<dbReference type="Proteomes" id="UP000298390">
    <property type="component" value="Unassembled WGS sequence"/>
</dbReference>
<feature type="domain" description="DUF6589" evidence="2">
    <location>
        <begin position="405"/>
        <end position="819"/>
    </location>
</feature>
<evidence type="ECO:0000259" key="2">
    <source>
        <dbReference type="Pfam" id="PF20231"/>
    </source>
</evidence>
<feature type="region of interest" description="Disordered" evidence="1">
    <location>
        <begin position="1"/>
        <end position="107"/>
    </location>
</feature>
<evidence type="ECO:0000256" key="1">
    <source>
        <dbReference type="SAM" id="MobiDB-lite"/>
    </source>
</evidence>
<dbReference type="STRING" id="34475.A0A4Y9YC92"/>
<organism evidence="3 4">
    <name type="scientific">Rhodofomes roseus</name>
    <dbReference type="NCBI Taxonomy" id="34475"/>
    <lineage>
        <taxon>Eukaryota</taxon>
        <taxon>Fungi</taxon>
        <taxon>Dikarya</taxon>
        <taxon>Basidiomycota</taxon>
        <taxon>Agaricomycotina</taxon>
        <taxon>Agaricomycetes</taxon>
        <taxon>Polyporales</taxon>
        <taxon>Rhodofomes</taxon>
    </lineage>
</organism>
<feature type="compositionally biased region" description="Low complexity" evidence="1">
    <location>
        <begin position="93"/>
        <end position="104"/>
    </location>
</feature>
<feature type="compositionally biased region" description="Acidic residues" evidence="1">
    <location>
        <begin position="51"/>
        <end position="78"/>
    </location>
</feature>
<gene>
    <name evidence="3" type="ORF">EVJ58_g5445</name>
</gene>
<name>A0A4Y9YC92_9APHY</name>
<accession>A0A4Y9YC92</accession>
<dbReference type="AlphaFoldDB" id="A0A4Y9YC92"/>
<reference evidence="3 4" key="1">
    <citation type="submission" date="2019-01" db="EMBL/GenBank/DDBJ databases">
        <title>Genome sequencing of the rare red list fungi Fomitopsis rosea.</title>
        <authorList>
            <person name="Buettner E."/>
            <person name="Kellner H."/>
        </authorList>
    </citation>
    <scope>NUCLEOTIDE SEQUENCE [LARGE SCALE GENOMIC DNA]</scope>
    <source>
        <strain evidence="3 4">DSM 105464</strain>
    </source>
</reference>
<evidence type="ECO:0000313" key="4">
    <source>
        <dbReference type="Proteomes" id="UP000298390"/>
    </source>
</evidence>
<comment type="caution">
    <text evidence="3">The sequence shown here is derived from an EMBL/GenBank/DDBJ whole genome shotgun (WGS) entry which is preliminary data.</text>
</comment>
<sequence length="902" mass="103737">MSFDMSQSSRNDTLFTQLFSDDEDLDASPEMDGQDSDTGGDENSNGWMDYIGEDDDEEMGEDAAADQTDSDTGYEDNEDSTRLPQPPEVPGAQSTPQSTTQRSTGKPSKTCKLVIDILEYIRYQKRTTLANFLKEFSWGERECTKDCECHGRIIRYRTEFFRNKDFPVLFDRWCKPPRSKASRRSRPLGGRGTIIPAAEKLVRDRLKRELKKIDPLFRSADMKLTRRELTSISLPDLVEQLQTLAPTLWSLLSWLCGDEEKRRSRNPTMRNLLMVSIFLYSRSQYCGKLQKLFAIYFKFKGLTAKGCDTMHALGIVMSAKWTTNAVETLSDEAMDELRRKIEDYPSINAHDNVHVPFRVFSQRLDNRAENGHGTAATVYVKQDAQKLPPSTHRELQQQRAAGMANPIDTADILRLAWEGWPRIERHMIDYVLRVLLDSREFDMKSYPHKKDSAFARPEPVNEVPCGPDHTVLQYLLGSMDTKEQSYDDNDKVVSEILKQLGITTADVARLKELGEEKLMFWAGDQLTVDRLRGLWRFRCQDLNGFDRMDWMVIVFGWLHYQMAFGKSLHRQYLGTEAGFGLKHAFEVLRRKGLDNVSTQGPFHDNFEHALYDIMDARIRTLWLVLTGATSLADLRARAPEELATLAARIVHEYASMWAMDEEQMQKDNTDEVRRQQIMFNRDVLLYIVLDLAIKHGDIGLMEDILPNVLLRFVGGRNSKYTIESLELLQSLHREWPEGVRTFVRRHCWIINTTGKRDGHTPVDRGMEAAIKDIKVTHRPQGPHIDWEYLKKLHPTIPVIKAISEHIEQQFGTWTRYKRHTSSHDQAGILLLQQAYLAGEVFSSRPGRQISLQADRASDFVNQGIPKLPTTIGRWVLARTFPRSSSQIWTHYEQAAEAMDVDN</sequence>